<feature type="region of interest" description="Disordered" evidence="1">
    <location>
        <begin position="1"/>
        <end position="25"/>
    </location>
</feature>
<evidence type="ECO:0000256" key="1">
    <source>
        <dbReference type="SAM" id="MobiDB-lite"/>
    </source>
</evidence>
<accession>A0A4D6MMZ1</accession>
<gene>
    <name evidence="2" type="ORF">DEO72_LG7g2807</name>
</gene>
<evidence type="ECO:0000313" key="3">
    <source>
        <dbReference type="Proteomes" id="UP000501690"/>
    </source>
</evidence>
<protein>
    <submittedName>
        <fullName evidence="2">Uncharacterized protein</fullName>
    </submittedName>
</protein>
<dbReference type="PANTHER" id="PTHR15663:SF6">
    <property type="entry name" value="COMM DOMAIN-CONTAINING PROTEIN-RELATED"/>
    <property type="match status" value="1"/>
</dbReference>
<dbReference type="Proteomes" id="UP000501690">
    <property type="component" value="Linkage Group LG7"/>
</dbReference>
<evidence type="ECO:0000313" key="2">
    <source>
        <dbReference type="EMBL" id="QCE01509.1"/>
    </source>
</evidence>
<dbReference type="InterPro" id="IPR037360">
    <property type="entry name" value="COMMD9"/>
</dbReference>
<dbReference type="EMBL" id="CP039351">
    <property type="protein sequence ID" value="QCE01509.1"/>
    <property type="molecule type" value="Genomic_DNA"/>
</dbReference>
<dbReference type="AlphaFoldDB" id="A0A4D6MMZ1"/>
<sequence>MINTGEGSDHQAMADDGNVEHIGGGGVNKAENNSISHVEVVYPCLKSLTWVMENKTSTPGNRVAVINLKLQDYSRNPSTESEVKFNLSKVTLEPLFNHMVNIRDQLSAPTRKFAVLNLKLPVADTNTGLCEVKFQVSKETLVAVLRSMDYIREQLSVPAKIWQGDAQTEAAISKRPRK</sequence>
<reference evidence="2 3" key="1">
    <citation type="submission" date="2019-04" db="EMBL/GenBank/DDBJ databases">
        <title>An improved genome assembly and genetic linkage map for asparagus bean, Vigna unguiculata ssp. sesquipedialis.</title>
        <authorList>
            <person name="Xia Q."/>
            <person name="Zhang R."/>
            <person name="Dong Y."/>
        </authorList>
    </citation>
    <scope>NUCLEOTIDE SEQUENCE [LARGE SCALE GENOMIC DNA]</scope>
    <source>
        <tissue evidence="2">Leaf</tissue>
    </source>
</reference>
<name>A0A4D6MMZ1_VIGUN</name>
<dbReference type="PANTHER" id="PTHR15663">
    <property type="entry name" value="COMM DOMAIN-CONTAINING PROTEIN 9"/>
    <property type="match status" value="1"/>
</dbReference>
<keyword evidence="3" id="KW-1185">Reference proteome</keyword>
<proteinExistence type="predicted"/>
<organism evidence="2 3">
    <name type="scientific">Vigna unguiculata</name>
    <name type="common">Cowpea</name>
    <dbReference type="NCBI Taxonomy" id="3917"/>
    <lineage>
        <taxon>Eukaryota</taxon>
        <taxon>Viridiplantae</taxon>
        <taxon>Streptophyta</taxon>
        <taxon>Embryophyta</taxon>
        <taxon>Tracheophyta</taxon>
        <taxon>Spermatophyta</taxon>
        <taxon>Magnoliopsida</taxon>
        <taxon>eudicotyledons</taxon>
        <taxon>Gunneridae</taxon>
        <taxon>Pentapetalae</taxon>
        <taxon>rosids</taxon>
        <taxon>fabids</taxon>
        <taxon>Fabales</taxon>
        <taxon>Fabaceae</taxon>
        <taxon>Papilionoideae</taxon>
        <taxon>50 kb inversion clade</taxon>
        <taxon>NPAAA clade</taxon>
        <taxon>indigoferoid/millettioid clade</taxon>
        <taxon>Phaseoleae</taxon>
        <taxon>Vigna</taxon>
    </lineage>
</organism>